<dbReference type="Proteomes" id="UP000317227">
    <property type="component" value="Segment"/>
</dbReference>
<evidence type="ECO:0000313" key="3">
    <source>
        <dbReference type="Proteomes" id="UP000240931"/>
    </source>
</evidence>
<proteinExistence type="predicted"/>
<dbReference type="SUPFAM" id="SSF89095">
    <property type="entry name" value="GatB/YqeY motif"/>
    <property type="match status" value="1"/>
</dbReference>
<reference evidence="1" key="2">
    <citation type="submission" date="2017-10" db="EMBL/GenBank/DDBJ databases">
        <authorList>
            <person name="Banno H."/>
            <person name="Chua N.-H."/>
        </authorList>
    </citation>
    <scope>NUCLEOTIDE SEQUENCE [LARGE SCALE GENOMIC DNA]</scope>
</reference>
<dbReference type="KEGG" id="vg:40100604"/>
<dbReference type="EMBL" id="LT960551">
    <property type="protein sequence ID" value="SOK58463.1"/>
    <property type="molecule type" value="Genomic_DNA"/>
</dbReference>
<name>A0A2C9CXC0_9CAUD</name>
<dbReference type="GO" id="GO:0016884">
    <property type="term" value="F:carbon-nitrogen ligase activity, with glutamine as amido-N-donor"/>
    <property type="evidence" value="ECO:0007669"/>
    <property type="project" value="InterPro"/>
</dbReference>
<protein>
    <submittedName>
        <fullName evidence="1">Uncharacterized protein</fullName>
    </submittedName>
</protein>
<dbReference type="EMBL" id="LR596615">
    <property type="protein sequence ID" value="VUE36232.1"/>
    <property type="molecule type" value="Genomic_DNA"/>
</dbReference>
<reference evidence="2 4" key="3">
    <citation type="submission" date="2019-06" db="EMBL/GenBank/DDBJ databases">
        <authorList>
            <person name="Bower L."/>
            <person name="Leinonen R."/>
        </authorList>
    </citation>
    <scope>NUCLEOTIDE SEQUENCE [LARGE SCALE GENOMIC DNA]</scope>
</reference>
<dbReference type="GeneID" id="40100604"/>
<keyword evidence="3" id="KW-1185">Reference proteome</keyword>
<reference evidence="3" key="1">
    <citation type="submission" date="2017-10" db="EMBL/GenBank/DDBJ databases">
        <authorList>
            <person name="Skurnik M."/>
        </authorList>
    </citation>
    <scope>NUCLEOTIDE SEQUENCE [LARGE SCALE GENOMIC DNA]</scope>
</reference>
<gene>
    <name evidence="1" type="primary">g186</name>
</gene>
<organism evidence="1 3">
    <name type="scientific">Yersinia phage fHe-Yen9-04</name>
    <dbReference type="NCBI Taxonomy" id="2052742"/>
    <lineage>
        <taxon>Viruses</taxon>
        <taxon>Duplodnaviria</taxon>
        <taxon>Heunggongvirae</taxon>
        <taxon>Uroviricota</taxon>
        <taxon>Caudoviricetes</taxon>
        <taxon>Eneladusvirus</taxon>
        <taxon>Eneladusvirus Yen904</taxon>
    </lineage>
</organism>
<dbReference type="RefSeq" id="YP_009623796.1">
    <property type="nucleotide sequence ID" value="NC_042116.1"/>
</dbReference>
<evidence type="ECO:0000313" key="4">
    <source>
        <dbReference type="Proteomes" id="UP000317227"/>
    </source>
</evidence>
<evidence type="ECO:0000313" key="2">
    <source>
        <dbReference type="EMBL" id="VUE36232.1"/>
    </source>
</evidence>
<dbReference type="OrthoDB" id="18713at10239"/>
<sequence length="135" mass="15179">MSLLTTIQTDRQAALGKDRVKYSLYGVIIAEVQRKTTANDVDDSIVLQSIKKLLESVNESLKYSITDVLESEKTLLENLLPKQLSNDELLSIMKDIISKDPNMKEKKNMFPYLKANFDGMYNGKDASTLFGQLGV</sequence>
<evidence type="ECO:0000313" key="1">
    <source>
        <dbReference type="EMBL" id="SOK58463.1"/>
    </source>
</evidence>
<accession>A0A2C9CXC0</accession>
<dbReference type="Proteomes" id="UP000240931">
    <property type="component" value="Segment"/>
</dbReference>
<dbReference type="InterPro" id="IPR003789">
    <property type="entry name" value="Asn/Gln_tRNA_amidoTrase-B-like"/>
</dbReference>